<protein>
    <recommendedName>
        <fullName evidence="4">Plastocyanin-like domain-containing protein</fullName>
    </recommendedName>
</protein>
<feature type="region of interest" description="Disordered" evidence="3">
    <location>
        <begin position="106"/>
        <end position="193"/>
    </location>
</feature>
<name>A0A3B0R6G0_9ZZZZ</name>
<accession>A0A3B0R6G0</accession>
<keyword evidence="2" id="KW-0186">Copper</keyword>
<feature type="compositionally biased region" description="Basic and acidic residues" evidence="3">
    <location>
        <begin position="106"/>
        <end position="184"/>
    </location>
</feature>
<dbReference type="Pfam" id="PF07731">
    <property type="entry name" value="Cu-oxidase_2"/>
    <property type="match status" value="1"/>
</dbReference>
<feature type="domain" description="Plastocyanin-like" evidence="4">
    <location>
        <begin position="201"/>
        <end position="309"/>
    </location>
</feature>
<dbReference type="EMBL" id="UOEC01000023">
    <property type="protein sequence ID" value="VAV87137.1"/>
    <property type="molecule type" value="Genomic_DNA"/>
</dbReference>
<proteinExistence type="predicted"/>
<dbReference type="PROSITE" id="PS00079">
    <property type="entry name" value="MULTICOPPER_OXIDASE1"/>
    <property type="match status" value="1"/>
</dbReference>
<dbReference type="InterPro" id="IPR008972">
    <property type="entry name" value="Cupredoxin"/>
</dbReference>
<dbReference type="Gene3D" id="2.60.40.420">
    <property type="entry name" value="Cupredoxins - blue copper proteins"/>
    <property type="match status" value="1"/>
</dbReference>
<dbReference type="InterPro" id="IPR050845">
    <property type="entry name" value="Cu-binding_ET"/>
</dbReference>
<evidence type="ECO:0000259" key="4">
    <source>
        <dbReference type="Pfam" id="PF07731"/>
    </source>
</evidence>
<dbReference type="GO" id="GO:0016491">
    <property type="term" value="F:oxidoreductase activity"/>
    <property type="evidence" value="ECO:0007669"/>
    <property type="project" value="InterPro"/>
</dbReference>
<dbReference type="GO" id="GO:0005507">
    <property type="term" value="F:copper ion binding"/>
    <property type="evidence" value="ECO:0007669"/>
    <property type="project" value="InterPro"/>
</dbReference>
<dbReference type="PANTHER" id="PTHR38439:SF3">
    <property type="entry name" value="COPPER-RESISTANT CUPROPROTEIN COPI"/>
    <property type="match status" value="1"/>
</dbReference>
<gene>
    <name evidence="5" type="ORF">MNBD_ALPHA08-402</name>
</gene>
<evidence type="ECO:0000256" key="3">
    <source>
        <dbReference type="SAM" id="MobiDB-lite"/>
    </source>
</evidence>
<dbReference type="PANTHER" id="PTHR38439">
    <property type="entry name" value="AURACYANIN-B"/>
    <property type="match status" value="1"/>
</dbReference>
<evidence type="ECO:0000313" key="5">
    <source>
        <dbReference type="EMBL" id="VAV87137.1"/>
    </source>
</evidence>
<evidence type="ECO:0000256" key="1">
    <source>
        <dbReference type="ARBA" id="ARBA00022723"/>
    </source>
</evidence>
<sequence>MIRLFIMIGVVGTVGLSYFVTMGQGPEYQMSQPNSLLAKFQADGLVPGANELSENDEVEHDIFEVPPEDEVQLKKAMSNPMGGMKMEGMNMPAGTDSKTTMKMEGEAEKKMPMETDSKTTMKMEGEAEKKMPMETDSKTTMKMEGEAEKKMPMETDSKTTMKMDEDKDPEHGKDEDKDPEHGEDAEGGLKISEGGAFDREINLTMAEWKFSDMKIDVKSGEKIRFNITNDGKIPHEFMFMTMPAMAAVNYRARRADWNLLEHEALYEKSLVFPGGKFSFVAEIKENGAWMFMCMLPYHMQMGMMGQMATPGMAMDMKM</sequence>
<dbReference type="SUPFAM" id="SSF49503">
    <property type="entry name" value="Cupredoxins"/>
    <property type="match status" value="1"/>
</dbReference>
<dbReference type="InterPro" id="IPR011706">
    <property type="entry name" value="Cu-oxidase_C"/>
</dbReference>
<evidence type="ECO:0000256" key="2">
    <source>
        <dbReference type="ARBA" id="ARBA00023008"/>
    </source>
</evidence>
<keyword evidence="1" id="KW-0479">Metal-binding</keyword>
<dbReference type="AlphaFoldDB" id="A0A3B0R6G0"/>
<reference evidence="5" key="1">
    <citation type="submission" date="2018-06" db="EMBL/GenBank/DDBJ databases">
        <authorList>
            <person name="Zhirakovskaya E."/>
        </authorList>
    </citation>
    <scope>NUCLEOTIDE SEQUENCE</scope>
</reference>
<dbReference type="InterPro" id="IPR033138">
    <property type="entry name" value="Cu_oxidase_CS"/>
</dbReference>
<organism evidence="5">
    <name type="scientific">hydrothermal vent metagenome</name>
    <dbReference type="NCBI Taxonomy" id="652676"/>
    <lineage>
        <taxon>unclassified sequences</taxon>
        <taxon>metagenomes</taxon>
        <taxon>ecological metagenomes</taxon>
    </lineage>
</organism>